<sequence length="133" mass="14054">MSVSFEAEVERAFRFLVAECGLTGPSPTDQLGLSYSGPGVTYTIVLDASSHTVTTSIARDLAGVRLLADLPALVFGAALGNSSAVACGARSFNELRMSLATQAAFVRRLQPYLTPLNVVPLMRAAHARELRSA</sequence>
<name>A0A919J0E9_9ACTN</name>
<keyword evidence="2" id="KW-1185">Reference proteome</keyword>
<gene>
    <name evidence="1" type="ORF">Afe05nite_32690</name>
</gene>
<protein>
    <submittedName>
        <fullName evidence="1">Uncharacterized protein</fullName>
    </submittedName>
</protein>
<proteinExistence type="predicted"/>
<evidence type="ECO:0000313" key="2">
    <source>
        <dbReference type="Proteomes" id="UP000598174"/>
    </source>
</evidence>
<organism evidence="1 2">
    <name type="scientific">Paractinoplanes ferrugineus</name>
    <dbReference type="NCBI Taxonomy" id="113564"/>
    <lineage>
        <taxon>Bacteria</taxon>
        <taxon>Bacillati</taxon>
        <taxon>Actinomycetota</taxon>
        <taxon>Actinomycetes</taxon>
        <taxon>Micromonosporales</taxon>
        <taxon>Micromonosporaceae</taxon>
        <taxon>Paractinoplanes</taxon>
    </lineage>
</organism>
<dbReference type="AlphaFoldDB" id="A0A919J0E9"/>
<accession>A0A919J0E9</accession>
<dbReference type="EMBL" id="BOMM01000029">
    <property type="protein sequence ID" value="GIE11429.1"/>
    <property type="molecule type" value="Genomic_DNA"/>
</dbReference>
<evidence type="ECO:0000313" key="1">
    <source>
        <dbReference type="EMBL" id="GIE11429.1"/>
    </source>
</evidence>
<reference evidence="1" key="1">
    <citation type="submission" date="2021-01" db="EMBL/GenBank/DDBJ databases">
        <title>Whole genome shotgun sequence of Actinoplanes ferrugineus NBRC 15555.</title>
        <authorList>
            <person name="Komaki H."/>
            <person name="Tamura T."/>
        </authorList>
    </citation>
    <scope>NUCLEOTIDE SEQUENCE</scope>
    <source>
        <strain evidence="1">NBRC 15555</strain>
    </source>
</reference>
<dbReference type="Proteomes" id="UP000598174">
    <property type="component" value="Unassembled WGS sequence"/>
</dbReference>
<comment type="caution">
    <text evidence="1">The sequence shown here is derived from an EMBL/GenBank/DDBJ whole genome shotgun (WGS) entry which is preliminary data.</text>
</comment>